<gene>
    <name evidence="2" type="ORF">NX722_19990</name>
</gene>
<name>A0ABT3MZP6_9GAMM</name>
<dbReference type="InterPro" id="IPR007384">
    <property type="entry name" value="UCP006257"/>
</dbReference>
<dbReference type="PANTHER" id="PTHR39586:SF1">
    <property type="entry name" value="CYTOPLASMIC PROTEIN"/>
    <property type="match status" value="1"/>
</dbReference>
<keyword evidence="3" id="KW-1185">Reference proteome</keyword>
<feature type="domain" description="YqcC-like" evidence="1">
    <location>
        <begin position="5"/>
        <end position="100"/>
    </location>
</feature>
<comment type="caution">
    <text evidence="2">The sequence shown here is derived from an EMBL/GenBank/DDBJ whole genome shotgun (WGS) entry which is preliminary data.</text>
</comment>
<dbReference type="Gene3D" id="1.20.1440.40">
    <property type="entry name" value="YqcC-like"/>
    <property type="match status" value="1"/>
</dbReference>
<dbReference type="RefSeq" id="WP_262564618.1">
    <property type="nucleotide sequence ID" value="NZ_JAPFCC010000001.1"/>
</dbReference>
<proteinExistence type="predicted"/>
<dbReference type="InterPro" id="IPR023376">
    <property type="entry name" value="YqcC-like_dom"/>
</dbReference>
<dbReference type="EMBL" id="JAPFCC010000001">
    <property type="protein sequence ID" value="MCW7554856.1"/>
    <property type="molecule type" value="Genomic_DNA"/>
</dbReference>
<dbReference type="InterPro" id="IPR036814">
    <property type="entry name" value="YqcC-like_sf"/>
</dbReference>
<evidence type="ECO:0000313" key="3">
    <source>
        <dbReference type="Proteomes" id="UP001209854"/>
    </source>
</evidence>
<sequence>MSVQIIRLLEEMEAELKVLGCWQTMPPAPEAMSSEVPFCMDAMPFSQWLQWLFIPRVRTIVEQGGALPKGANIKPYAEEALMVEKVSSVKLLNLVEQFDVLMK</sequence>
<dbReference type="Proteomes" id="UP001209854">
    <property type="component" value="Unassembled WGS sequence"/>
</dbReference>
<reference evidence="2 3" key="1">
    <citation type="submission" date="2022-10" db="EMBL/GenBank/DDBJ databases">
        <title>High-quality genome sequences of two octocoral-associated bacteria, Endozoicomonas euniceicola EF212 and Endozoicomonas gorgoniicola PS125.</title>
        <authorList>
            <person name="Chiou Y.-J."/>
            <person name="Chen Y.-H."/>
        </authorList>
    </citation>
    <scope>NUCLEOTIDE SEQUENCE [LARGE SCALE GENOMIC DNA]</scope>
    <source>
        <strain evidence="2 3">PS125</strain>
    </source>
</reference>
<accession>A0ABT3MZP6</accession>
<dbReference type="Pfam" id="PF04287">
    <property type="entry name" value="DUF446"/>
    <property type="match status" value="1"/>
</dbReference>
<dbReference type="SUPFAM" id="SSF158452">
    <property type="entry name" value="YqcC-like"/>
    <property type="match status" value="1"/>
</dbReference>
<organism evidence="2 3">
    <name type="scientific">Endozoicomonas gorgoniicola</name>
    <dbReference type="NCBI Taxonomy" id="1234144"/>
    <lineage>
        <taxon>Bacteria</taxon>
        <taxon>Pseudomonadati</taxon>
        <taxon>Pseudomonadota</taxon>
        <taxon>Gammaproteobacteria</taxon>
        <taxon>Oceanospirillales</taxon>
        <taxon>Endozoicomonadaceae</taxon>
        <taxon>Endozoicomonas</taxon>
    </lineage>
</organism>
<evidence type="ECO:0000313" key="2">
    <source>
        <dbReference type="EMBL" id="MCW7554856.1"/>
    </source>
</evidence>
<dbReference type="PIRSF" id="PIRSF006257">
    <property type="entry name" value="UCP006257"/>
    <property type="match status" value="1"/>
</dbReference>
<evidence type="ECO:0000259" key="1">
    <source>
        <dbReference type="Pfam" id="PF04287"/>
    </source>
</evidence>
<protein>
    <submittedName>
        <fullName evidence="2">YqcC family protein</fullName>
    </submittedName>
</protein>
<dbReference type="PANTHER" id="PTHR39586">
    <property type="entry name" value="CYTOPLASMIC PROTEIN-RELATED"/>
    <property type="match status" value="1"/>
</dbReference>